<organism evidence="3 4">
    <name type="scientific">Nocardioides hankookensis</name>
    <dbReference type="NCBI Taxonomy" id="443157"/>
    <lineage>
        <taxon>Bacteria</taxon>
        <taxon>Bacillati</taxon>
        <taxon>Actinomycetota</taxon>
        <taxon>Actinomycetes</taxon>
        <taxon>Propionibacteriales</taxon>
        <taxon>Nocardioidaceae</taxon>
        <taxon>Nocardioides</taxon>
    </lineage>
</organism>
<keyword evidence="2" id="KW-1133">Transmembrane helix</keyword>
<feature type="region of interest" description="Disordered" evidence="1">
    <location>
        <begin position="158"/>
        <end position="190"/>
    </location>
</feature>
<proteinExistence type="predicted"/>
<evidence type="ECO:0000256" key="2">
    <source>
        <dbReference type="SAM" id="Phobius"/>
    </source>
</evidence>
<keyword evidence="2" id="KW-0472">Membrane</keyword>
<evidence type="ECO:0000313" key="4">
    <source>
        <dbReference type="Proteomes" id="UP001596135"/>
    </source>
</evidence>
<sequence>MSSPAYQIRSRIPRFAEDAIERARLTVVPNRRTTTSRAPFLALVSMVLLGGVVGLLLFNTSMQQASFATTALEQQSTRLAAREQGLAMDLDRLRDPQRIAAAAQRLGMVQACSPAFLQLGTGKVTGAPCADSTPLRIYERAPAKPASLNPKPIIKHVVAPPASTTSTNSSGDTGAANAGRAAGDGKKKNQ</sequence>
<dbReference type="EMBL" id="JBHSRJ010000004">
    <property type="protein sequence ID" value="MFC6043603.1"/>
    <property type="molecule type" value="Genomic_DNA"/>
</dbReference>
<feature type="transmembrane region" description="Helical" evidence="2">
    <location>
        <begin position="40"/>
        <end position="58"/>
    </location>
</feature>
<accession>A0ABW1LIS8</accession>
<name>A0ABW1LIS8_9ACTN</name>
<keyword evidence="4" id="KW-1185">Reference proteome</keyword>
<evidence type="ECO:0008006" key="5">
    <source>
        <dbReference type="Google" id="ProtNLM"/>
    </source>
</evidence>
<gene>
    <name evidence="3" type="ORF">ACFPYL_10980</name>
</gene>
<feature type="compositionally biased region" description="Low complexity" evidence="1">
    <location>
        <begin position="163"/>
        <end position="181"/>
    </location>
</feature>
<evidence type="ECO:0000313" key="3">
    <source>
        <dbReference type="EMBL" id="MFC6043603.1"/>
    </source>
</evidence>
<dbReference type="RefSeq" id="WP_379153794.1">
    <property type="nucleotide sequence ID" value="NZ_JBHSRJ010000004.1"/>
</dbReference>
<dbReference type="Proteomes" id="UP001596135">
    <property type="component" value="Unassembled WGS sequence"/>
</dbReference>
<comment type="caution">
    <text evidence="3">The sequence shown here is derived from an EMBL/GenBank/DDBJ whole genome shotgun (WGS) entry which is preliminary data.</text>
</comment>
<reference evidence="4" key="1">
    <citation type="journal article" date="2019" name="Int. J. Syst. Evol. Microbiol.">
        <title>The Global Catalogue of Microorganisms (GCM) 10K type strain sequencing project: providing services to taxonomists for standard genome sequencing and annotation.</title>
        <authorList>
            <consortium name="The Broad Institute Genomics Platform"/>
            <consortium name="The Broad Institute Genome Sequencing Center for Infectious Disease"/>
            <person name="Wu L."/>
            <person name="Ma J."/>
        </authorList>
    </citation>
    <scope>NUCLEOTIDE SEQUENCE [LARGE SCALE GENOMIC DNA]</scope>
    <source>
        <strain evidence="4">CCUG 54522</strain>
    </source>
</reference>
<protein>
    <recommendedName>
        <fullName evidence="5">Cell division protein FtsL</fullName>
    </recommendedName>
</protein>
<evidence type="ECO:0000256" key="1">
    <source>
        <dbReference type="SAM" id="MobiDB-lite"/>
    </source>
</evidence>
<keyword evidence="2" id="KW-0812">Transmembrane</keyword>